<feature type="compositionally biased region" description="Polar residues" evidence="2">
    <location>
        <begin position="606"/>
        <end position="625"/>
    </location>
</feature>
<dbReference type="PANTHER" id="PTHR22948">
    <property type="entry name" value="TUDOR DOMAIN CONTAINING PROTEIN"/>
    <property type="match status" value="1"/>
</dbReference>
<dbReference type="Gene3D" id="2.40.50.90">
    <property type="match status" value="1"/>
</dbReference>
<sequence>MNSHQEKYILIACISSAVVLASIYFLYRKKKNTRKYNHDENNEVVKFTDLNSQDNNVSDFQTKKVVKVPSHIVGSIIGKNGTNINYLKSYFGVRLDFKNKEENDLINDQENLASNKTIDEKLKERTLVITGNYEQVQAAEEHVKKLILEAPPIIEAEILVPQSSCGRIIGKGGQNIREMCNTSGAKIIVNKDQDISIGDQCRVRITGTKTQVDDAILLVKKKVSQEAEFNKKNKTDENIKKENADFTRNKQFDQIQNVIELPLSNIQKPLESLQLPINEYFKVFVSAFETPEHIWVQYLHSESQSLDALIKEMTELYGGKQSQIARLEKGTIGDICVAPFDNDSGEMFRACIKSVNLDSRTVELFYIDFGDTGYQDIDQLKQIRSEHLVLPPQAVECYLPISAKDSDWSDEALEHFENIVHCSQWLPLVAKVIGYKNTDTAKYPILQLVDSTEEKELHICDDMVQKGYAIDLSKHFIENDGLLTTLDHPNNNEYAYFEFETCLSNVKPADVKGVQEDICNELDSGNVFHENLKFSENHTDETNHQRTIFEDCFEEKQNRDQHLENQFLDDDEFIINTPNKVTEQLEECGIINSLMSGVAIQNKTSSESSTDSLCNIPTPKSTSSRHSSDDFVNINDNTLSGAILSVVNEHLSDNLNRDEEFKELNGDISKSSEEIIVNEFTELQKSLEETSRKNVKSMEFTSDDDDDTGSFFSARSEVTITDIEDVNAEDLSTIESDISVNIPDFSSVELLEAKSINDFYDSMHDSLSKGPVYTQKNGLPYSIQVIDEKKKMGLSSESNKVSSKDHINGF</sequence>
<protein>
    <submittedName>
        <fullName evidence="5">Tudor and KH domain-containing protein</fullName>
    </submittedName>
</protein>
<dbReference type="GO" id="GO:0003723">
    <property type="term" value="F:RNA binding"/>
    <property type="evidence" value="ECO:0007669"/>
    <property type="project" value="UniProtKB-UniRule"/>
</dbReference>
<dbReference type="PROSITE" id="PS50304">
    <property type="entry name" value="TUDOR"/>
    <property type="match status" value="1"/>
</dbReference>
<evidence type="ECO:0000256" key="2">
    <source>
        <dbReference type="SAM" id="MobiDB-lite"/>
    </source>
</evidence>
<dbReference type="InterPro" id="IPR004087">
    <property type="entry name" value="KH_dom"/>
</dbReference>
<reference evidence="5" key="1">
    <citation type="journal article" date="2013" name="Genome Biol. Evol.">
        <title>Punctuated emergences of genetic and phenotypic innovations in eumetazoan, bilaterian, euteleostome, and hominidae ancestors.</title>
        <authorList>
            <person name="Wenger Y."/>
            <person name="Galliot B."/>
        </authorList>
    </citation>
    <scope>NUCLEOTIDE SEQUENCE</scope>
    <source>
        <tissue evidence="5">Whole animals</tissue>
    </source>
</reference>
<organism evidence="5">
    <name type="scientific">Hydra vulgaris</name>
    <name type="common">Hydra</name>
    <name type="synonym">Hydra attenuata</name>
    <dbReference type="NCBI Taxonomy" id="6087"/>
    <lineage>
        <taxon>Eukaryota</taxon>
        <taxon>Metazoa</taxon>
        <taxon>Cnidaria</taxon>
        <taxon>Hydrozoa</taxon>
        <taxon>Hydroidolina</taxon>
        <taxon>Anthoathecata</taxon>
        <taxon>Aplanulata</taxon>
        <taxon>Hydridae</taxon>
        <taxon>Hydra</taxon>
    </lineage>
</organism>
<proteinExistence type="evidence at transcript level"/>
<dbReference type="InterPro" id="IPR002999">
    <property type="entry name" value="Tudor"/>
</dbReference>
<keyword evidence="3" id="KW-1133">Transmembrane helix</keyword>
<dbReference type="SUPFAM" id="SSF54791">
    <property type="entry name" value="Eukaryotic type KH-domain (KH-domain type I)"/>
    <property type="match status" value="2"/>
</dbReference>
<dbReference type="InterPro" id="IPR004088">
    <property type="entry name" value="KH_dom_type_1"/>
</dbReference>
<dbReference type="InterPro" id="IPR035437">
    <property type="entry name" value="SNase_OB-fold_sf"/>
</dbReference>
<feature type="transmembrane region" description="Helical" evidence="3">
    <location>
        <begin position="7"/>
        <end position="27"/>
    </location>
</feature>
<feature type="domain" description="Tudor" evidence="4">
    <location>
        <begin position="329"/>
        <end position="390"/>
    </location>
</feature>
<keyword evidence="3" id="KW-0812">Transmembrane</keyword>
<dbReference type="SUPFAM" id="SSF63748">
    <property type="entry name" value="Tudor/PWWP/MBT"/>
    <property type="match status" value="1"/>
</dbReference>
<dbReference type="InterPro" id="IPR050621">
    <property type="entry name" value="Tudor_domain_containing"/>
</dbReference>
<dbReference type="SMART" id="SM00333">
    <property type="entry name" value="TUDOR"/>
    <property type="match status" value="1"/>
</dbReference>
<dbReference type="InterPro" id="IPR036612">
    <property type="entry name" value="KH_dom_type_1_sf"/>
</dbReference>
<dbReference type="PROSITE" id="PS50084">
    <property type="entry name" value="KH_TYPE_1"/>
    <property type="match status" value="2"/>
</dbReference>
<dbReference type="GO" id="GO:0005739">
    <property type="term" value="C:mitochondrion"/>
    <property type="evidence" value="ECO:0007669"/>
    <property type="project" value="UniProtKB-ARBA"/>
</dbReference>
<evidence type="ECO:0000256" key="3">
    <source>
        <dbReference type="SAM" id="Phobius"/>
    </source>
</evidence>
<dbReference type="Pfam" id="PF00013">
    <property type="entry name" value="KH_1"/>
    <property type="match status" value="2"/>
</dbReference>
<dbReference type="Gene3D" id="3.30.1370.10">
    <property type="entry name" value="K Homology domain, type 1"/>
    <property type="match status" value="2"/>
</dbReference>
<dbReference type="Pfam" id="PF00567">
    <property type="entry name" value="TUDOR"/>
    <property type="match status" value="1"/>
</dbReference>
<gene>
    <name evidence="5" type="primary">TDRKH</name>
</gene>
<dbReference type="AlphaFoldDB" id="T2M2Z5"/>
<evidence type="ECO:0000259" key="4">
    <source>
        <dbReference type="PROSITE" id="PS50304"/>
    </source>
</evidence>
<evidence type="ECO:0000313" key="5">
    <source>
        <dbReference type="EMBL" id="CDG66436.1"/>
    </source>
</evidence>
<keyword evidence="3" id="KW-0472">Membrane</keyword>
<dbReference type="GeneID" id="101236710"/>
<name>T2M2Z5_HYDVU</name>
<dbReference type="KEGG" id="hmg:101236710"/>
<dbReference type="OrthoDB" id="9995375at2759"/>
<keyword evidence="1" id="KW-0694">RNA-binding</keyword>
<dbReference type="Gene3D" id="2.30.30.140">
    <property type="match status" value="1"/>
</dbReference>
<dbReference type="SMART" id="SM00322">
    <property type="entry name" value="KH"/>
    <property type="match status" value="2"/>
</dbReference>
<feature type="region of interest" description="Disordered" evidence="2">
    <location>
        <begin position="606"/>
        <end position="629"/>
    </location>
</feature>
<dbReference type="PANTHER" id="PTHR22948:SF29">
    <property type="entry name" value="FI02030P-RELATED"/>
    <property type="match status" value="1"/>
</dbReference>
<evidence type="ECO:0000256" key="1">
    <source>
        <dbReference type="PROSITE-ProRule" id="PRU00117"/>
    </source>
</evidence>
<accession>T2M2Z5</accession>
<dbReference type="EMBL" id="HAAD01000204">
    <property type="protein sequence ID" value="CDG66436.1"/>
    <property type="molecule type" value="mRNA"/>
</dbReference>